<dbReference type="EMBL" id="JAMZIH010000786">
    <property type="protein sequence ID" value="KAJ1678873.1"/>
    <property type="molecule type" value="Genomic_DNA"/>
</dbReference>
<feature type="non-terminal residue" evidence="1">
    <location>
        <position position="468"/>
    </location>
</feature>
<comment type="caution">
    <text evidence="1">The sequence shown here is derived from an EMBL/GenBank/DDBJ whole genome shotgun (WGS) entry which is preliminary data.</text>
</comment>
<protein>
    <submittedName>
        <fullName evidence="1">Uncharacterized protein</fullName>
    </submittedName>
</protein>
<proteinExistence type="predicted"/>
<organism evidence="1 2">
    <name type="scientific">Spiromyces aspiralis</name>
    <dbReference type="NCBI Taxonomy" id="68401"/>
    <lineage>
        <taxon>Eukaryota</taxon>
        <taxon>Fungi</taxon>
        <taxon>Fungi incertae sedis</taxon>
        <taxon>Zoopagomycota</taxon>
        <taxon>Kickxellomycotina</taxon>
        <taxon>Kickxellomycetes</taxon>
        <taxon>Kickxellales</taxon>
        <taxon>Kickxellaceae</taxon>
        <taxon>Spiromyces</taxon>
    </lineage>
</organism>
<dbReference type="Proteomes" id="UP001145114">
    <property type="component" value="Unassembled WGS sequence"/>
</dbReference>
<evidence type="ECO:0000313" key="1">
    <source>
        <dbReference type="EMBL" id="KAJ1678873.1"/>
    </source>
</evidence>
<name>A0ACC1HSY3_9FUNG</name>
<reference evidence="1" key="1">
    <citation type="submission" date="2022-06" db="EMBL/GenBank/DDBJ databases">
        <title>Phylogenomic reconstructions and comparative analyses of Kickxellomycotina fungi.</title>
        <authorList>
            <person name="Reynolds N.K."/>
            <person name="Stajich J.E."/>
            <person name="Barry K."/>
            <person name="Grigoriev I.V."/>
            <person name="Crous P."/>
            <person name="Smith M.E."/>
        </authorList>
    </citation>
    <scope>NUCLEOTIDE SEQUENCE</scope>
    <source>
        <strain evidence="1">RSA 2271</strain>
    </source>
</reference>
<gene>
    <name evidence="1" type="ORF">EV182_003180</name>
</gene>
<sequence length="468" mass="53179">MHVYFVSGDHERALADARTAIRVGHKSAQRLQTLHDEYKRTLKCGKVDLIATRGRDRTFDPILHLPAELVLAVFEHLDTKDRFRCIQVCWYWHDYLTSLREIWGGCEFDGSWRRFDPRSIAQHVSPNHATPSPLSYIYQSFKWAGSRLRSVSIPDCRALGVKQATLSYIGESRRPLLKQIKLGHITGKYFQAGDLEHLLRRLNPRILTHLHLPYCSVLTPRLLRQVIFLCTSLVSVDVSGCFQHVPGGGCVVLVNTMRSVYQNELVRPRLRELICDDHPDNIHCLWPSVCAPYFRDLQVLKLRWIQADRGAFSMAAAGPHNQHFPWQWAGAHALPQRRPHNSQCVPVSWLEFPSLEHLHLDKVMPWACIATDLHNYTDAGGQAITMAHLIPRCRDLETLILKDCISIDGHALAELVGSCSRLRNLDLSCTMADNRVLDALLEAAGSLKSVIDLRLDGTRITGAKLLQW</sequence>
<keyword evidence="2" id="KW-1185">Reference proteome</keyword>
<accession>A0ACC1HSY3</accession>
<evidence type="ECO:0000313" key="2">
    <source>
        <dbReference type="Proteomes" id="UP001145114"/>
    </source>
</evidence>